<organism evidence="1 2">
    <name type="scientific">Aurantiacibacter gangjinensis</name>
    <dbReference type="NCBI Taxonomy" id="502682"/>
    <lineage>
        <taxon>Bacteria</taxon>
        <taxon>Pseudomonadati</taxon>
        <taxon>Pseudomonadota</taxon>
        <taxon>Alphaproteobacteria</taxon>
        <taxon>Sphingomonadales</taxon>
        <taxon>Erythrobacteraceae</taxon>
        <taxon>Aurantiacibacter</taxon>
    </lineage>
</organism>
<dbReference type="AlphaFoldDB" id="A0A0G9MLI4"/>
<sequence>MNDPGCDGVRKNLHTERFGRTLAMHPAVAISAGTTAKTANSIYSSDFEPADTALDHVTGSRRTREAAIAAAPAS</sequence>
<dbReference type="EMBL" id="LBHC01000002">
    <property type="protein sequence ID" value="KLE31489.1"/>
    <property type="molecule type" value="Genomic_DNA"/>
</dbReference>
<proteinExistence type="predicted"/>
<protein>
    <submittedName>
        <fullName evidence="1">Uncharacterized protein</fullName>
    </submittedName>
</protein>
<evidence type="ECO:0000313" key="2">
    <source>
        <dbReference type="Proteomes" id="UP000053070"/>
    </source>
</evidence>
<keyword evidence="2" id="KW-1185">Reference proteome</keyword>
<dbReference type="Proteomes" id="UP000053070">
    <property type="component" value="Unassembled WGS sequence"/>
</dbReference>
<dbReference type="PATRIC" id="fig|502682.8.peg.1616"/>
<evidence type="ECO:0000313" key="1">
    <source>
        <dbReference type="EMBL" id="KLE31489.1"/>
    </source>
</evidence>
<name>A0A0G9MLI4_9SPHN</name>
<dbReference type="RefSeq" id="WP_047006841.1">
    <property type="nucleotide sequence ID" value="NZ_CP018097.1"/>
</dbReference>
<accession>A0A0G9MLI4</accession>
<comment type="caution">
    <text evidence="1">The sequence shown here is derived from an EMBL/GenBank/DDBJ whole genome shotgun (WGS) entry which is preliminary data.</text>
</comment>
<gene>
    <name evidence="1" type="ORF">AAW01_07900</name>
</gene>
<reference evidence="1 2" key="1">
    <citation type="submission" date="2015-04" db="EMBL/GenBank/DDBJ databases">
        <title>The draft genome sequence of Erythrobacr gangjinensis K7-2.</title>
        <authorList>
            <person name="Zhuang L."/>
            <person name="Liu Y."/>
            <person name="Shao Z."/>
        </authorList>
    </citation>
    <scope>NUCLEOTIDE SEQUENCE [LARGE SCALE GENOMIC DNA]</scope>
    <source>
        <strain evidence="1 2">K7-2</strain>
    </source>
</reference>